<organism evidence="1 2">
    <name type="scientific">Streptomyces roseolus</name>
    <dbReference type="NCBI Taxonomy" id="67358"/>
    <lineage>
        <taxon>Bacteria</taxon>
        <taxon>Bacillati</taxon>
        <taxon>Actinomycetota</taxon>
        <taxon>Actinomycetes</taxon>
        <taxon>Kitasatosporales</taxon>
        <taxon>Streptomycetaceae</taxon>
        <taxon>Streptomyces</taxon>
    </lineage>
</organism>
<dbReference type="RefSeq" id="WP_319011356.1">
    <property type="nucleotide sequence ID" value="NZ_JAWJZF010000434.1"/>
</dbReference>
<name>A0ABU4KBF8_9ACTN</name>
<keyword evidence="2" id="KW-1185">Reference proteome</keyword>
<comment type="caution">
    <text evidence="1">The sequence shown here is derived from an EMBL/GenBank/DDBJ whole genome shotgun (WGS) entry which is preliminary data.</text>
</comment>
<dbReference type="EMBL" id="JAWJZF010000434">
    <property type="protein sequence ID" value="MDX2295109.1"/>
    <property type="molecule type" value="Genomic_DNA"/>
</dbReference>
<sequence>MSRAPQDRPAVAPDGRIAAAKYGEHIDDQWSVDELLAHAAATA</sequence>
<gene>
    <name evidence="1" type="ORF">R2363_23385</name>
</gene>
<accession>A0ABU4KBF8</accession>
<reference evidence="1 2" key="1">
    <citation type="submission" date="2023-10" db="EMBL/GenBank/DDBJ databases">
        <authorList>
            <person name="Wang X.X."/>
        </authorList>
    </citation>
    <scope>NUCLEOTIDE SEQUENCE [LARGE SCALE GENOMIC DNA]</scope>
    <source>
        <strain evidence="1 2">NBRC 12816</strain>
    </source>
</reference>
<evidence type="ECO:0000313" key="1">
    <source>
        <dbReference type="EMBL" id="MDX2295109.1"/>
    </source>
</evidence>
<protein>
    <submittedName>
        <fullName evidence="1">Uncharacterized protein</fullName>
    </submittedName>
</protein>
<evidence type="ECO:0000313" key="2">
    <source>
        <dbReference type="Proteomes" id="UP001278571"/>
    </source>
</evidence>
<dbReference type="Proteomes" id="UP001278571">
    <property type="component" value="Unassembled WGS sequence"/>
</dbReference>
<proteinExistence type="predicted"/>